<dbReference type="RefSeq" id="WP_085757475.1">
    <property type="nucleotide sequence ID" value="NZ_CP019343.1"/>
</dbReference>
<dbReference type="GO" id="GO:0003677">
    <property type="term" value="F:DNA binding"/>
    <property type="evidence" value="ECO:0007669"/>
    <property type="project" value="InterPro"/>
</dbReference>
<dbReference type="Gene3D" id="1.10.260.40">
    <property type="entry name" value="lambda repressor-like DNA-binding domains"/>
    <property type="match status" value="1"/>
</dbReference>
<organism evidence="1 2">
    <name type="scientific">Oceanicoccus sagamiensis</name>
    <dbReference type="NCBI Taxonomy" id="716816"/>
    <lineage>
        <taxon>Bacteria</taxon>
        <taxon>Pseudomonadati</taxon>
        <taxon>Pseudomonadota</taxon>
        <taxon>Gammaproteobacteria</taxon>
        <taxon>Cellvibrionales</taxon>
        <taxon>Spongiibacteraceae</taxon>
        <taxon>Oceanicoccus</taxon>
    </lineage>
</organism>
<dbReference type="EMBL" id="CP019343">
    <property type="protein sequence ID" value="ARN73364.1"/>
    <property type="molecule type" value="Genomic_DNA"/>
</dbReference>
<evidence type="ECO:0000313" key="1">
    <source>
        <dbReference type="EMBL" id="ARN73364.1"/>
    </source>
</evidence>
<accession>A0A1X9N8F2</accession>
<dbReference type="STRING" id="716816.BST96_04115"/>
<dbReference type="Proteomes" id="UP000193450">
    <property type="component" value="Chromosome"/>
</dbReference>
<sequence>MSLKNQHIGSDFDHFLEEEGILAQAQAKAVAKVVAWELKKFQTEQSITKVALAKALQTSRSGLDRLLDPQDTKVTLSSLAKVAQVMGKRMEIRFI</sequence>
<dbReference type="InterPro" id="IPR010982">
    <property type="entry name" value="Lambda_DNA-bd_dom_sf"/>
</dbReference>
<dbReference type="AlphaFoldDB" id="A0A1X9N8F2"/>
<dbReference type="SUPFAM" id="SSF47413">
    <property type="entry name" value="lambda repressor-like DNA-binding domains"/>
    <property type="match status" value="1"/>
</dbReference>
<dbReference type="KEGG" id="osg:BST96_04115"/>
<protein>
    <submittedName>
        <fullName evidence="1">Fis family transcriptional regulator</fullName>
    </submittedName>
</protein>
<evidence type="ECO:0000313" key="2">
    <source>
        <dbReference type="Proteomes" id="UP000193450"/>
    </source>
</evidence>
<reference evidence="1 2" key="1">
    <citation type="submission" date="2016-11" db="EMBL/GenBank/DDBJ databases">
        <title>Trade-off between light-utilization and light-protection in marine flavobacteria.</title>
        <authorList>
            <person name="Kumagai Y."/>
        </authorList>
    </citation>
    <scope>NUCLEOTIDE SEQUENCE [LARGE SCALE GENOMIC DNA]</scope>
    <source>
        <strain evidence="1 2">NBRC 107125</strain>
    </source>
</reference>
<gene>
    <name evidence="1" type="ORF">BST96_04115</name>
</gene>
<dbReference type="OrthoDB" id="9809434at2"/>
<proteinExistence type="predicted"/>
<name>A0A1X9N8F2_9GAMM</name>
<keyword evidence="2" id="KW-1185">Reference proteome</keyword>